<feature type="compositionally biased region" description="Polar residues" evidence="1">
    <location>
        <begin position="788"/>
        <end position="806"/>
    </location>
</feature>
<reference evidence="2" key="1">
    <citation type="submission" date="2015-11" db="EMBL/GenBank/DDBJ databases">
        <title>De novo transcriptome assembly of four potential Pierce s Disease insect vectors from Arizona vineyards.</title>
        <authorList>
            <person name="Tassone E.E."/>
        </authorList>
    </citation>
    <scope>NUCLEOTIDE SEQUENCE</scope>
</reference>
<sequence length="1138" mass="132356">VTRPLTVYRANVPSRVGSRSQSPQSSYMRSKSPLRVVDDIFKKYLINYDKRYLSDPISESKYGKYLYPPTTERYDDYRSTRIARSKSFSSPRTNFKSGYHENYSYLSPRDNINLDCYNDYRTNQNLYSKQPKHTVSNFGRSFPQPSYANDWKDWNHYRDRYEYLPETDENYAQNNTQFLDDLDHSKYRQNTTYDHRNTFSHDFDDKLSLKYVNPSSYSQLHSSQTTNSTLHQNSLYLKPKSPIIRSGSEEAFMNNHYHYDNDSELSGKPEYDDSKVKESTRTSQNPKRVSFSNEFLYDDKSDPDINLDASENPVSRDEMKQLYESQNKDYTSLNIGKVMLAPDLIKEDLKQNLVQDNNLESTTSEKKKAKFSNSLVSGRSEHLKDQNKKENKFKETKDDFSKFEDESLLITGKDSTSLLSEEKSDELEINENNSETSSVLENAKSYLKRRNSLFPNDDLIKKLQANEKINPSFANSDENNYAEIAADSHIDPKIQDSENLKQEIITEKPSLLPEVKHEDNAIISTEEQNQGNEISMTKQNIEKDETSLLNQTVILGEVQDSERPTIQTDPHFSEVDSRKDKDANFVIMNSDIVEDKPVPIDESQIPLNEAKQHSVPFEDKKELFQQPDKPYLIDPNQYEQTSQQKNQELQPQQYVENKIQQQSDLGDYQGIECNQQPIYEDTNLEQNVVPDNYIAQTYQGENVYEDNVGEYGNVQFDQTQGQYDQYEQQSAETYPAEEYVQQDVADYNETQVYDTEGYDQRNIPKEYQQTDMYPSDYQQPVEYGVDNYEQQSAQDLQQPVQEQFQADNYIEQAQYGQGFEGEGGDQYIEGQYPGKPSVQEYPPAEYEGEYPQEYPQQPIQYEEGYQDPTQDIQNVPEQYDATYEKDPQYQYEQQEGNFDQTNIPEQYDQYQQNLPQQYEQYDQQQPDQYDQYDQQTTEQYDQYDKQQAGQYDQYEQQESVQYNDQYQGEPDQYGNYDYGYDQQSGAQQGYTDDQVPYTEQPQVYGDDMSATYGDIQQPYSEDQETYGDQQQSYGSPEYLPQDIDSKRLEDAPSQPEYVPEIHPNVDQLHEPDSTTVNEDGSQPFPATVDSTKSGPVDKAKLAPDLSHVLESDSETAQLSQPAVSQEDSSDFDFSAGKK</sequence>
<evidence type="ECO:0000313" key="2">
    <source>
        <dbReference type="EMBL" id="JAT00682.1"/>
    </source>
</evidence>
<feature type="region of interest" description="Disordered" evidence="1">
    <location>
        <begin position="258"/>
        <end position="290"/>
    </location>
</feature>
<feature type="compositionally biased region" description="Polar residues" evidence="1">
    <location>
        <begin position="986"/>
        <end position="1001"/>
    </location>
</feature>
<feature type="compositionally biased region" description="Polar residues" evidence="1">
    <location>
        <begin position="767"/>
        <end position="778"/>
    </location>
</feature>
<feature type="region of interest" description="Disordered" evidence="1">
    <location>
        <begin position="756"/>
        <end position="1138"/>
    </location>
</feature>
<feature type="compositionally biased region" description="Polar residues" evidence="1">
    <location>
        <begin position="281"/>
        <end position="290"/>
    </location>
</feature>
<feature type="region of interest" description="Disordered" evidence="1">
    <location>
        <begin position="360"/>
        <end position="395"/>
    </location>
</feature>
<feature type="compositionally biased region" description="Low complexity" evidence="1">
    <location>
        <begin position="839"/>
        <end position="863"/>
    </location>
</feature>
<proteinExistence type="predicted"/>
<accession>A0A1B6JN38</accession>
<evidence type="ECO:0000256" key="1">
    <source>
        <dbReference type="SAM" id="MobiDB-lite"/>
    </source>
</evidence>
<feature type="compositionally biased region" description="Polar residues" evidence="1">
    <location>
        <begin position="890"/>
        <end position="904"/>
    </location>
</feature>
<feature type="compositionally biased region" description="Polar residues" evidence="1">
    <location>
        <begin position="867"/>
        <end position="876"/>
    </location>
</feature>
<protein>
    <submittedName>
        <fullName evidence="2">Uncharacterized protein</fullName>
    </submittedName>
</protein>
<feature type="compositionally biased region" description="Low complexity" evidence="1">
    <location>
        <begin position="906"/>
        <end position="958"/>
    </location>
</feature>
<feature type="compositionally biased region" description="Basic and acidic residues" evidence="1">
    <location>
        <begin position="379"/>
        <end position="395"/>
    </location>
</feature>
<feature type="non-terminal residue" evidence="2">
    <location>
        <position position="1"/>
    </location>
</feature>
<feature type="compositionally biased region" description="Polar residues" evidence="1">
    <location>
        <begin position="1114"/>
        <end position="1126"/>
    </location>
</feature>
<organism evidence="2">
    <name type="scientific">Homalodisca liturata</name>
    <dbReference type="NCBI Taxonomy" id="320908"/>
    <lineage>
        <taxon>Eukaryota</taxon>
        <taxon>Metazoa</taxon>
        <taxon>Ecdysozoa</taxon>
        <taxon>Arthropoda</taxon>
        <taxon>Hexapoda</taxon>
        <taxon>Insecta</taxon>
        <taxon>Pterygota</taxon>
        <taxon>Neoptera</taxon>
        <taxon>Paraneoptera</taxon>
        <taxon>Hemiptera</taxon>
        <taxon>Auchenorrhyncha</taxon>
        <taxon>Membracoidea</taxon>
        <taxon>Cicadellidae</taxon>
        <taxon>Cicadellinae</taxon>
        <taxon>Proconiini</taxon>
        <taxon>Homalodisca</taxon>
    </lineage>
</organism>
<feature type="compositionally biased region" description="Low complexity" evidence="1">
    <location>
        <begin position="971"/>
        <end position="985"/>
    </location>
</feature>
<dbReference type="EMBL" id="GECU01007025">
    <property type="protein sequence ID" value="JAT00682.1"/>
    <property type="molecule type" value="Transcribed_RNA"/>
</dbReference>
<feature type="compositionally biased region" description="Basic and acidic residues" evidence="1">
    <location>
        <begin position="258"/>
        <end position="280"/>
    </location>
</feature>
<name>A0A1B6JN38_9HEMI</name>
<dbReference type="AlphaFoldDB" id="A0A1B6JN38"/>
<gene>
    <name evidence="2" type="ORF">g.7313</name>
</gene>